<dbReference type="RefSeq" id="WP_092363165.1">
    <property type="nucleotide sequence ID" value="NZ_FOIM01000009.1"/>
</dbReference>
<reference evidence="3" key="1">
    <citation type="submission" date="2016-10" db="EMBL/GenBank/DDBJ databases">
        <authorList>
            <person name="Varghese N."/>
            <person name="Submissions S."/>
        </authorList>
    </citation>
    <scope>NUCLEOTIDE SEQUENCE [LARGE SCALE GENOMIC DNA]</scope>
    <source>
        <strain evidence="3">NLAE-zl-G277</strain>
    </source>
</reference>
<evidence type="ECO:0000259" key="1">
    <source>
        <dbReference type="Pfam" id="PF01592"/>
    </source>
</evidence>
<dbReference type="Proteomes" id="UP000198508">
    <property type="component" value="Unassembled WGS sequence"/>
</dbReference>
<dbReference type="GO" id="GO:0005506">
    <property type="term" value="F:iron ion binding"/>
    <property type="evidence" value="ECO:0007669"/>
    <property type="project" value="InterPro"/>
</dbReference>
<dbReference type="GO" id="GO:0051536">
    <property type="term" value="F:iron-sulfur cluster binding"/>
    <property type="evidence" value="ECO:0007669"/>
    <property type="project" value="InterPro"/>
</dbReference>
<dbReference type="EMBL" id="FOIM01000009">
    <property type="protein sequence ID" value="SET60120.1"/>
    <property type="molecule type" value="Genomic_DNA"/>
</dbReference>
<dbReference type="AlphaFoldDB" id="A0A1I0FP45"/>
<accession>A0A1I0FP45</accession>
<feature type="domain" description="NIF system FeS cluster assembly NifU N-terminal" evidence="1">
    <location>
        <begin position="4"/>
        <end position="123"/>
    </location>
</feature>
<proteinExistence type="predicted"/>
<protein>
    <submittedName>
        <fullName evidence="2">NifU homolog involved in Fe-S cluster formation</fullName>
    </submittedName>
</protein>
<dbReference type="SUPFAM" id="SSF82649">
    <property type="entry name" value="SufE/NifU"/>
    <property type="match status" value="1"/>
</dbReference>
<gene>
    <name evidence="2" type="ORF">SAMN05216313_10993</name>
</gene>
<name>A0A1I0FP45_9FIRM</name>
<dbReference type="GO" id="GO:0016226">
    <property type="term" value="P:iron-sulfur cluster assembly"/>
    <property type="evidence" value="ECO:0007669"/>
    <property type="project" value="InterPro"/>
</dbReference>
<evidence type="ECO:0000313" key="3">
    <source>
        <dbReference type="Proteomes" id="UP000198508"/>
    </source>
</evidence>
<dbReference type="STRING" id="460384.SAMN05216313_10993"/>
<dbReference type="InterPro" id="IPR002871">
    <property type="entry name" value="NIF_FeS_clus_asmbl_NifU_N"/>
</dbReference>
<dbReference type="Pfam" id="PF01592">
    <property type="entry name" value="NifU_N"/>
    <property type="match status" value="1"/>
</dbReference>
<sequence length="142" mass="15589">MDREKIILYSEKTENLGEPETFLGRGEAREPGCGDVLAMFVDTRREIITECRFTITESACPPLKACAARAAELALGKPVMEAYLISAASLSEFFGGLEQESIHCAQMAEIALKRTLKDYAVRRADRIAQMSGGVTEEAAARR</sequence>
<evidence type="ECO:0000313" key="2">
    <source>
        <dbReference type="EMBL" id="SET60120.1"/>
    </source>
</evidence>
<keyword evidence="3" id="KW-1185">Reference proteome</keyword>
<dbReference type="Gene3D" id="3.90.1010.10">
    <property type="match status" value="1"/>
</dbReference>
<organism evidence="2 3">
    <name type="scientific">Enterocloster lavalensis</name>
    <dbReference type="NCBI Taxonomy" id="460384"/>
    <lineage>
        <taxon>Bacteria</taxon>
        <taxon>Bacillati</taxon>
        <taxon>Bacillota</taxon>
        <taxon>Clostridia</taxon>
        <taxon>Lachnospirales</taxon>
        <taxon>Lachnospiraceae</taxon>
        <taxon>Enterocloster</taxon>
    </lineage>
</organism>